<organism evidence="17 18">
    <name type="scientific">Pelagimonas varians</name>
    <dbReference type="NCBI Taxonomy" id="696760"/>
    <lineage>
        <taxon>Bacteria</taxon>
        <taxon>Pseudomonadati</taxon>
        <taxon>Pseudomonadota</taxon>
        <taxon>Alphaproteobacteria</taxon>
        <taxon>Rhodobacterales</taxon>
        <taxon>Roseobacteraceae</taxon>
        <taxon>Pelagimonas</taxon>
    </lineage>
</organism>
<dbReference type="GO" id="GO:0006457">
    <property type="term" value="P:protein folding"/>
    <property type="evidence" value="ECO:0007669"/>
    <property type="project" value="InterPro"/>
</dbReference>
<keyword evidence="2" id="KW-0813">Transport</keyword>
<keyword evidence="6" id="KW-0249">Electron transport</keyword>
<comment type="function">
    <text evidence="12">Required for disulfide bond formation in some proteins. Part of a redox system composed of DsbI and DsbL that mediates formation of an essential disulfide bond in AssT.</text>
</comment>
<evidence type="ECO:0000313" key="17">
    <source>
        <dbReference type="EMBL" id="SMX47818.1"/>
    </source>
</evidence>
<keyword evidence="3" id="KW-1003">Cell membrane</keyword>
<evidence type="ECO:0000256" key="4">
    <source>
        <dbReference type="ARBA" id="ARBA00022519"/>
    </source>
</evidence>
<comment type="subunit">
    <text evidence="14">Interacts with DsbL.</text>
</comment>
<dbReference type="PIRSF" id="PIRSF033913">
    <property type="entry name" value="S-S_format_DsbB"/>
    <property type="match status" value="1"/>
</dbReference>
<keyword evidence="7 16" id="KW-1133">Transmembrane helix</keyword>
<protein>
    <recommendedName>
        <fullName evidence="15">Putative protein-disulfide oxidoreductase DsbI</fullName>
    </recommendedName>
</protein>
<keyword evidence="5 16" id="KW-0812">Transmembrane</keyword>
<evidence type="ECO:0000256" key="5">
    <source>
        <dbReference type="ARBA" id="ARBA00022692"/>
    </source>
</evidence>
<comment type="subcellular location">
    <subcellularLocation>
        <location evidence="1">Cell inner membrane</location>
        <topology evidence="1">Multi-pass membrane protein</topology>
    </subcellularLocation>
</comment>
<dbReference type="AlphaFoldDB" id="A0A238KYP8"/>
<keyword evidence="10" id="KW-1015">Disulfide bond</keyword>
<evidence type="ECO:0000256" key="10">
    <source>
        <dbReference type="ARBA" id="ARBA00023157"/>
    </source>
</evidence>
<dbReference type="InterPro" id="IPR024199">
    <property type="entry name" value="Uncharacterised_DsbB"/>
</dbReference>
<evidence type="ECO:0000256" key="6">
    <source>
        <dbReference type="ARBA" id="ARBA00022982"/>
    </source>
</evidence>
<dbReference type="PANTHER" id="PTHR36570">
    <property type="entry name" value="DISULFIDE BOND FORMATION PROTEIN B"/>
    <property type="match status" value="1"/>
</dbReference>
<dbReference type="RefSeq" id="WP_097806109.1">
    <property type="nucleotide sequence ID" value="NZ_FXYH01000016.1"/>
</dbReference>
<accession>A0A238KYP8</accession>
<feature type="transmembrane region" description="Helical" evidence="16">
    <location>
        <begin position="38"/>
        <end position="55"/>
    </location>
</feature>
<dbReference type="GO" id="GO:0005886">
    <property type="term" value="C:plasma membrane"/>
    <property type="evidence" value="ECO:0007669"/>
    <property type="project" value="UniProtKB-SubCell"/>
</dbReference>
<evidence type="ECO:0000256" key="11">
    <source>
        <dbReference type="ARBA" id="ARBA00023284"/>
    </source>
</evidence>
<reference evidence="17 18" key="1">
    <citation type="submission" date="2017-05" db="EMBL/GenBank/DDBJ databases">
        <authorList>
            <person name="Song R."/>
            <person name="Chenine A.L."/>
            <person name="Ruprecht R.M."/>
        </authorList>
    </citation>
    <scope>NUCLEOTIDE SEQUENCE [LARGE SCALE GENOMIC DNA]</scope>
    <source>
        <strain evidence="17 18">CECT 8663</strain>
    </source>
</reference>
<evidence type="ECO:0000256" key="1">
    <source>
        <dbReference type="ARBA" id="ARBA00004429"/>
    </source>
</evidence>
<feature type="transmembrane region" description="Helical" evidence="16">
    <location>
        <begin position="129"/>
        <end position="147"/>
    </location>
</feature>
<proteinExistence type="inferred from homology"/>
<dbReference type="EMBL" id="FXYH01000016">
    <property type="protein sequence ID" value="SMX47818.1"/>
    <property type="molecule type" value="Genomic_DNA"/>
</dbReference>
<gene>
    <name evidence="17" type="ORF">PEV8663_03644</name>
</gene>
<evidence type="ECO:0000256" key="3">
    <source>
        <dbReference type="ARBA" id="ARBA00022475"/>
    </source>
</evidence>
<evidence type="ECO:0000256" key="13">
    <source>
        <dbReference type="ARBA" id="ARBA00038060"/>
    </source>
</evidence>
<evidence type="ECO:0000313" key="18">
    <source>
        <dbReference type="Proteomes" id="UP000220836"/>
    </source>
</evidence>
<evidence type="ECO:0000256" key="14">
    <source>
        <dbReference type="ARBA" id="ARBA00038526"/>
    </source>
</evidence>
<dbReference type="Gene3D" id="1.20.1550.10">
    <property type="entry name" value="DsbB-like"/>
    <property type="match status" value="1"/>
</dbReference>
<dbReference type="SUPFAM" id="SSF158442">
    <property type="entry name" value="DsbB-like"/>
    <property type="match status" value="1"/>
</dbReference>
<evidence type="ECO:0000256" key="8">
    <source>
        <dbReference type="ARBA" id="ARBA00023002"/>
    </source>
</evidence>
<dbReference type="GO" id="GO:0015035">
    <property type="term" value="F:protein-disulfide reductase activity"/>
    <property type="evidence" value="ECO:0007669"/>
    <property type="project" value="InterPro"/>
</dbReference>
<dbReference type="InterPro" id="IPR003752">
    <property type="entry name" value="DiS_bond_form_DsbB/BdbC"/>
</dbReference>
<keyword evidence="9 16" id="KW-0472">Membrane</keyword>
<dbReference type="Proteomes" id="UP000220836">
    <property type="component" value="Unassembled WGS sequence"/>
</dbReference>
<dbReference type="Pfam" id="PF02600">
    <property type="entry name" value="DsbB"/>
    <property type="match status" value="1"/>
</dbReference>
<keyword evidence="18" id="KW-1185">Reference proteome</keyword>
<comment type="similarity">
    <text evidence="13">Belongs to the DsbB family. DsbI subfamily.</text>
</comment>
<evidence type="ECO:0000256" key="12">
    <source>
        <dbReference type="ARBA" id="ARBA00037310"/>
    </source>
</evidence>
<dbReference type="InterPro" id="IPR023380">
    <property type="entry name" value="DsbB-like_sf"/>
</dbReference>
<dbReference type="InterPro" id="IPR050183">
    <property type="entry name" value="DsbB"/>
</dbReference>
<evidence type="ECO:0000256" key="7">
    <source>
        <dbReference type="ARBA" id="ARBA00022989"/>
    </source>
</evidence>
<dbReference type="OrthoDB" id="9808637at2"/>
<evidence type="ECO:0000256" key="2">
    <source>
        <dbReference type="ARBA" id="ARBA00022448"/>
    </source>
</evidence>
<feature type="transmembrane region" description="Helical" evidence="16">
    <location>
        <begin position="62"/>
        <end position="80"/>
    </location>
</feature>
<evidence type="ECO:0000256" key="15">
    <source>
        <dbReference type="ARBA" id="ARBA00039389"/>
    </source>
</evidence>
<keyword evidence="11" id="KW-0676">Redox-active center</keyword>
<name>A0A238KYP8_9RHOB</name>
<keyword evidence="8" id="KW-0560">Oxidoreductase</keyword>
<dbReference type="PANTHER" id="PTHR36570:SF1">
    <property type="entry name" value="PROTEIN-DISULFIDE OXIDOREDUCTASE DSBI"/>
    <property type="match status" value="1"/>
</dbReference>
<evidence type="ECO:0000256" key="16">
    <source>
        <dbReference type="SAM" id="Phobius"/>
    </source>
</evidence>
<evidence type="ECO:0000256" key="9">
    <source>
        <dbReference type="ARBA" id="ARBA00023136"/>
    </source>
</evidence>
<sequence>MRRILILLATLGSLGLIVGAYGFQYIGGLTPCDLCWPQRYGHFAAIAAGALALVIMPRLFSFLAGLGVLFSGLVAIYHSGVERFWWEGPSTCTSAPVAGLSAEELMEQIMNAPLVRCDEIAWDLFGLSMANYNVMASLTLAGMFFYASRLPR</sequence>
<keyword evidence="4" id="KW-0997">Cell inner membrane</keyword>